<organism evidence="9 10">
    <name type="scientific">Salix udensis</name>
    <dbReference type="NCBI Taxonomy" id="889485"/>
    <lineage>
        <taxon>Eukaryota</taxon>
        <taxon>Viridiplantae</taxon>
        <taxon>Streptophyta</taxon>
        <taxon>Embryophyta</taxon>
        <taxon>Tracheophyta</taxon>
        <taxon>Spermatophyta</taxon>
        <taxon>Magnoliopsida</taxon>
        <taxon>eudicotyledons</taxon>
        <taxon>Gunneridae</taxon>
        <taxon>Pentapetalae</taxon>
        <taxon>rosids</taxon>
        <taxon>fabids</taxon>
        <taxon>Malpighiales</taxon>
        <taxon>Salicaceae</taxon>
        <taxon>Saliceae</taxon>
        <taxon>Salix</taxon>
    </lineage>
</organism>
<evidence type="ECO:0000256" key="6">
    <source>
        <dbReference type="ARBA" id="ARBA00023242"/>
    </source>
</evidence>
<gene>
    <name evidence="9" type="ORF">OIU84_008268</name>
</gene>
<keyword evidence="5" id="KW-0804">Transcription</keyword>
<keyword evidence="2" id="KW-0677">Repeat</keyword>
<evidence type="ECO:0000313" key="10">
    <source>
        <dbReference type="Proteomes" id="UP001162972"/>
    </source>
</evidence>
<keyword evidence="4" id="KW-0238">DNA-binding</keyword>
<dbReference type="Gene3D" id="1.10.10.60">
    <property type="entry name" value="Homeodomain-like"/>
    <property type="match status" value="2"/>
</dbReference>
<dbReference type="SUPFAM" id="SSF46689">
    <property type="entry name" value="Homeodomain-like"/>
    <property type="match status" value="1"/>
</dbReference>
<dbReference type="PANTHER" id="PTHR47994">
    <property type="entry name" value="F14D16.11-RELATED"/>
    <property type="match status" value="1"/>
</dbReference>
<dbReference type="PROSITE" id="PS51294">
    <property type="entry name" value="HTH_MYB"/>
    <property type="match status" value="2"/>
</dbReference>
<dbReference type="InterPro" id="IPR009057">
    <property type="entry name" value="Homeodomain-like_sf"/>
</dbReference>
<dbReference type="PROSITE" id="PS50090">
    <property type="entry name" value="MYB_LIKE"/>
    <property type="match status" value="2"/>
</dbReference>
<dbReference type="FunFam" id="1.10.10.60:FF:000645">
    <property type="entry name" value="Os07g0634900 protein"/>
    <property type="match status" value="1"/>
</dbReference>
<dbReference type="SMART" id="SM00717">
    <property type="entry name" value="SANT"/>
    <property type="match status" value="2"/>
</dbReference>
<feature type="domain" description="Myb-like" evidence="7">
    <location>
        <begin position="9"/>
        <end position="61"/>
    </location>
</feature>
<keyword evidence="10" id="KW-1185">Reference proteome</keyword>
<proteinExistence type="predicted"/>
<dbReference type="PANTHER" id="PTHR47994:SF5">
    <property type="entry name" value="F14D16.11-RELATED"/>
    <property type="match status" value="1"/>
</dbReference>
<dbReference type="EMBL" id="JAPFFJ010000014">
    <property type="protein sequence ID" value="KAJ6411651.1"/>
    <property type="molecule type" value="Genomic_DNA"/>
</dbReference>
<sequence>MVRPPWCDKLNGKRGPWTADEDSKMLAHVAKHGTGNWTAFPRKAGLERCGKSCRLRWNNCLRPDLEHDNFTPQEEEMIIRLHAAIGRRWSIIAQQLPGRTDNDVKKCWNSRLRKKLSEMGIDPVTHKPLSKILADYGNIGGHVKSGSRIGSLSRDLKNVFTVKPEKYNSILPEGISNIDGHLMTTLMLPPKMEPVQECFLNKFNNDSINGNHSLDLLYQLQAIKMVTEASGTCAEYQTMLEPNHSVFDEGSSSSSTCSIEAQENLPTRSSWCDFLLEDQFLPSDPQEEQENAAELSSKDLTNQAQNVIVTNHCQNPGMMKPKCDQIIAEVNVGVDLTVQSNIGFGDQVAPSSSQHSSFVETIIDGENKIFLDFPNLLEELFNY</sequence>
<protein>
    <submittedName>
        <fullName evidence="9">Uncharacterized protein</fullName>
    </submittedName>
</protein>
<comment type="subcellular location">
    <subcellularLocation>
        <location evidence="1">Nucleus</location>
    </subcellularLocation>
</comment>
<evidence type="ECO:0000256" key="3">
    <source>
        <dbReference type="ARBA" id="ARBA00023015"/>
    </source>
</evidence>
<dbReference type="InterPro" id="IPR001005">
    <property type="entry name" value="SANT/Myb"/>
</dbReference>
<feature type="domain" description="HTH myb-type" evidence="8">
    <location>
        <begin position="13"/>
        <end position="61"/>
    </location>
</feature>
<dbReference type="InterPro" id="IPR015495">
    <property type="entry name" value="Myb_TF_plants"/>
</dbReference>
<feature type="domain" description="HTH myb-type" evidence="8">
    <location>
        <begin position="62"/>
        <end position="116"/>
    </location>
</feature>
<keyword evidence="6" id="KW-0539">Nucleus</keyword>
<name>A0AAD6JUP8_9ROSI</name>
<evidence type="ECO:0000256" key="4">
    <source>
        <dbReference type="ARBA" id="ARBA00023125"/>
    </source>
</evidence>
<evidence type="ECO:0000256" key="2">
    <source>
        <dbReference type="ARBA" id="ARBA00022737"/>
    </source>
</evidence>
<feature type="domain" description="Myb-like" evidence="7">
    <location>
        <begin position="62"/>
        <end position="112"/>
    </location>
</feature>
<comment type="caution">
    <text evidence="9">The sequence shown here is derived from an EMBL/GenBank/DDBJ whole genome shotgun (WGS) entry which is preliminary data.</text>
</comment>
<dbReference type="GO" id="GO:0005634">
    <property type="term" value="C:nucleus"/>
    <property type="evidence" value="ECO:0007669"/>
    <property type="project" value="UniProtKB-SubCell"/>
</dbReference>
<evidence type="ECO:0000259" key="7">
    <source>
        <dbReference type="PROSITE" id="PS50090"/>
    </source>
</evidence>
<reference evidence="9 10" key="1">
    <citation type="journal article" date="2023" name="Int. J. Mol. Sci.">
        <title>De Novo Assembly and Annotation of 11 Diverse Shrub Willow (Salix) Genomes Reveals Novel Gene Organization in Sex-Linked Regions.</title>
        <authorList>
            <person name="Hyden B."/>
            <person name="Feng K."/>
            <person name="Yates T.B."/>
            <person name="Jawdy S."/>
            <person name="Cereghino C."/>
            <person name="Smart L.B."/>
            <person name="Muchero W."/>
        </authorList>
    </citation>
    <scope>NUCLEOTIDE SEQUENCE [LARGE SCALE GENOMIC DNA]</scope>
    <source>
        <tissue evidence="9">Shoot tip</tissue>
    </source>
</reference>
<dbReference type="Proteomes" id="UP001162972">
    <property type="component" value="Chromosome 15Z"/>
</dbReference>
<evidence type="ECO:0000256" key="1">
    <source>
        <dbReference type="ARBA" id="ARBA00004123"/>
    </source>
</evidence>
<accession>A0AAD6JUP8</accession>
<keyword evidence="3" id="KW-0805">Transcription regulation</keyword>
<dbReference type="Pfam" id="PF00249">
    <property type="entry name" value="Myb_DNA-binding"/>
    <property type="match status" value="2"/>
</dbReference>
<dbReference type="InterPro" id="IPR017930">
    <property type="entry name" value="Myb_dom"/>
</dbReference>
<dbReference type="AlphaFoldDB" id="A0AAD6JUP8"/>
<dbReference type="FunFam" id="1.10.10.60:FF:000015">
    <property type="entry name" value="Transcription factor RAX3"/>
    <property type="match status" value="1"/>
</dbReference>
<evidence type="ECO:0000256" key="5">
    <source>
        <dbReference type="ARBA" id="ARBA00023163"/>
    </source>
</evidence>
<dbReference type="GO" id="GO:0003677">
    <property type="term" value="F:DNA binding"/>
    <property type="evidence" value="ECO:0007669"/>
    <property type="project" value="UniProtKB-KW"/>
</dbReference>
<evidence type="ECO:0000313" key="9">
    <source>
        <dbReference type="EMBL" id="KAJ6411651.1"/>
    </source>
</evidence>
<dbReference type="CDD" id="cd00167">
    <property type="entry name" value="SANT"/>
    <property type="match status" value="2"/>
</dbReference>
<evidence type="ECO:0000259" key="8">
    <source>
        <dbReference type="PROSITE" id="PS51294"/>
    </source>
</evidence>